<dbReference type="AlphaFoldDB" id="B9TGK0"/>
<proteinExistence type="predicted"/>
<sequence>MQPMGRKPVRFPCKQDCHPRKPLVNWWEVEIATEGKKTDRQRGRRAIAAELQGIGRDDVD</sequence>
<dbReference type="InParanoid" id="B9TGK0"/>
<gene>
    <name evidence="1" type="ORF">RCOM_1814130</name>
</gene>
<dbReference type="EMBL" id="EQ980683">
    <property type="protein sequence ID" value="EEF25015.1"/>
    <property type="molecule type" value="Genomic_DNA"/>
</dbReference>
<evidence type="ECO:0000313" key="1">
    <source>
        <dbReference type="EMBL" id="EEF25015.1"/>
    </source>
</evidence>
<accession>B9TGK0</accession>
<evidence type="ECO:0000313" key="2">
    <source>
        <dbReference type="Proteomes" id="UP000008311"/>
    </source>
</evidence>
<reference evidence="2" key="1">
    <citation type="journal article" date="2010" name="Nat. Biotechnol.">
        <title>Draft genome sequence of the oilseed species Ricinus communis.</title>
        <authorList>
            <person name="Chan A.P."/>
            <person name="Crabtree J."/>
            <person name="Zhao Q."/>
            <person name="Lorenzi H."/>
            <person name="Orvis J."/>
            <person name="Puiu D."/>
            <person name="Melake-Berhan A."/>
            <person name="Jones K.M."/>
            <person name="Redman J."/>
            <person name="Chen G."/>
            <person name="Cahoon E.B."/>
            <person name="Gedil M."/>
            <person name="Stanke M."/>
            <person name="Haas B.J."/>
            <person name="Wortman J.R."/>
            <person name="Fraser-Liggett C.M."/>
            <person name="Ravel J."/>
            <person name="Rabinowicz P.D."/>
        </authorList>
    </citation>
    <scope>NUCLEOTIDE SEQUENCE [LARGE SCALE GENOMIC DNA]</scope>
    <source>
        <strain evidence="2">cv. Hale</strain>
    </source>
</reference>
<organism evidence="1 2">
    <name type="scientific">Ricinus communis</name>
    <name type="common">Castor bean</name>
    <dbReference type="NCBI Taxonomy" id="3988"/>
    <lineage>
        <taxon>Eukaryota</taxon>
        <taxon>Viridiplantae</taxon>
        <taxon>Streptophyta</taxon>
        <taxon>Embryophyta</taxon>
        <taxon>Tracheophyta</taxon>
        <taxon>Spermatophyta</taxon>
        <taxon>Magnoliopsida</taxon>
        <taxon>eudicotyledons</taxon>
        <taxon>Gunneridae</taxon>
        <taxon>Pentapetalae</taxon>
        <taxon>rosids</taxon>
        <taxon>fabids</taxon>
        <taxon>Malpighiales</taxon>
        <taxon>Euphorbiaceae</taxon>
        <taxon>Acalyphoideae</taxon>
        <taxon>Acalypheae</taxon>
        <taxon>Ricinus</taxon>
    </lineage>
</organism>
<name>B9TGK0_RICCO</name>
<dbReference type="Proteomes" id="UP000008311">
    <property type="component" value="Unassembled WGS sequence"/>
</dbReference>
<keyword evidence="2" id="KW-1185">Reference proteome</keyword>
<protein>
    <submittedName>
        <fullName evidence="1">Uncharacterized protein</fullName>
    </submittedName>
</protein>